<organism evidence="1 2">
    <name type="scientific">Christiangramia forsetii</name>
    <dbReference type="NCBI Taxonomy" id="411153"/>
    <lineage>
        <taxon>Bacteria</taxon>
        <taxon>Pseudomonadati</taxon>
        <taxon>Bacteroidota</taxon>
        <taxon>Flavobacteriia</taxon>
        <taxon>Flavobacteriales</taxon>
        <taxon>Flavobacteriaceae</taxon>
        <taxon>Christiangramia</taxon>
    </lineage>
</organism>
<dbReference type="Proteomes" id="UP000605733">
    <property type="component" value="Unassembled WGS sequence"/>
</dbReference>
<reference evidence="2" key="1">
    <citation type="journal article" date="2019" name="Int. J. Syst. Evol. Microbiol.">
        <title>The Global Catalogue of Microorganisms (GCM) 10K type strain sequencing project: providing services to taxonomists for standard genome sequencing and annotation.</title>
        <authorList>
            <consortium name="The Broad Institute Genomics Platform"/>
            <consortium name="The Broad Institute Genome Sequencing Center for Infectious Disease"/>
            <person name="Wu L."/>
            <person name="Ma J."/>
        </authorList>
    </citation>
    <scope>NUCLEOTIDE SEQUENCE [LARGE SCALE GENOMIC DNA]</scope>
    <source>
        <strain evidence="2">CGMCC 1.15422</strain>
    </source>
</reference>
<comment type="caution">
    <text evidence="1">The sequence shown here is derived from an EMBL/GenBank/DDBJ whole genome shotgun (WGS) entry which is preliminary data.</text>
</comment>
<dbReference type="RefSeq" id="WP_148264623.1">
    <property type="nucleotide sequence ID" value="NZ_BMIX01000001.1"/>
</dbReference>
<accession>A0ABQ1WAD2</accession>
<protein>
    <submittedName>
        <fullName evidence="1">Uncharacterized protein</fullName>
    </submittedName>
</protein>
<keyword evidence="2" id="KW-1185">Reference proteome</keyword>
<proteinExistence type="predicted"/>
<gene>
    <name evidence="1" type="ORF">GCM10011532_02370</name>
</gene>
<evidence type="ECO:0000313" key="1">
    <source>
        <dbReference type="EMBL" id="GGG22842.1"/>
    </source>
</evidence>
<evidence type="ECO:0000313" key="2">
    <source>
        <dbReference type="Proteomes" id="UP000605733"/>
    </source>
</evidence>
<name>A0ABQ1WAD2_9FLAO</name>
<sequence>MAKILTVEVLDFPKEIHIGNQDTTINVFAKIEFHKLDMQYEMEYCLHVFVYDIHDQIDPPIIISNWDESYVISVATALDRKDDFIGEANIIIKATSNETNLKIPVMLKLGSVNTKETYFSRNLKVFVTATPAIGRVSMWSSPHNTRVFY</sequence>
<dbReference type="EMBL" id="BMIX01000001">
    <property type="protein sequence ID" value="GGG22842.1"/>
    <property type="molecule type" value="Genomic_DNA"/>
</dbReference>